<dbReference type="HAMAP" id="MF_01416">
    <property type="entry name" value="ATP_synth_delta_bact"/>
    <property type="match status" value="1"/>
</dbReference>
<dbReference type="InterPro" id="IPR000711">
    <property type="entry name" value="ATPase_OSCP/dsu"/>
</dbReference>
<dbReference type="InterPro" id="IPR026015">
    <property type="entry name" value="ATP_synth_OSCP/delta_N_sf"/>
</dbReference>
<dbReference type="NCBIfam" id="TIGR01145">
    <property type="entry name" value="ATP_synt_delta"/>
    <property type="match status" value="1"/>
</dbReference>
<gene>
    <name evidence="7" type="ORF">GM51_12790</name>
</gene>
<dbReference type="NCBIfam" id="NF009967">
    <property type="entry name" value="PRK13430.1"/>
    <property type="match status" value="1"/>
</dbReference>
<dbReference type="EMBL" id="JNSL01000087">
    <property type="protein sequence ID" value="KGA16340.1"/>
    <property type="molecule type" value="Genomic_DNA"/>
</dbReference>
<dbReference type="GO" id="GO:0016020">
    <property type="term" value="C:membrane"/>
    <property type="evidence" value="ECO:0007669"/>
    <property type="project" value="UniProtKB-SubCell"/>
</dbReference>
<evidence type="ECO:0008006" key="8">
    <source>
        <dbReference type="Google" id="ProtNLM"/>
    </source>
</evidence>
<evidence type="ECO:0000313" key="7">
    <source>
        <dbReference type="EMBL" id="KGA16340.1"/>
    </source>
</evidence>
<evidence type="ECO:0000256" key="4">
    <source>
        <dbReference type="ARBA" id="ARBA00023065"/>
    </source>
</evidence>
<proteinExistence type="inferred from homology"/>
<evidence type="ECO:0000256" key="1">
    <source>
        <dbReference type="ARBA" id="ARBA00004370"/>
    </source>
</evidence>
<dbReference type="Pfam" id="PF00213">
    <property type="entry name" value="OSCP"/>
    <property type="match status" value="1"/>
</dbReference>
<dbReference type="PRINTS" id="PR00125">
    <property type="entry name" value="ATPASEDELTA"/>
</dbReference>
<keyword evidence="5" id="KW-0472">Membrane</keyword>
<evidence type="ECO:0000256" key="6">
    <source>
        <dbReference type="ARBA" id="ARBA00023310"/>
    </source>
</evidence>
<accession>A0A094PX24</accession>
<comment type="subcellular location">
    <subcellularLocation>
        <location evidence="1">Membrane</location>
    </subcellularLocation>
</comment>
<dbReference type="SUPFAM" id="SSF47928">
    <property type="entry name" value="N-terminal domain of the delta subunit of the F1F0-ATP synthase"/>
    <property type="match status" value="1"/>
</dbReference>
<comment type="caution">
    <text evidence="7">The sequence shown here is derived from an EMBL/GenBank/DDBJ whole genome shotgun (WGS) entry which is preliminary data.</text>
</comment>
<keyword evidence="3" id="KW-0375">Hydrogen ion transport</keyword>
<keyword evidence="4" id="KW-0406">Ion transport</keyword>
<keyword evidence="2" id="KW-0813">Transport</keyword>
<evidence type="ECO:0000256" key="3">
    <source>
        <dbReference type="ARBA" id="ARBA00022781"/>
    </source>
</evidence>
<evidence type="ECO:0000256" key="5">
    <source>
        <dbReference type="ARBA" id="ARBA00023136"/>
    </source>
</evidence>
<dbReference type="PANTHER" id="PTHR11910">
    <property type="entry name" value="ATP SYNTHASE DELTA CHAIN"/>
    <property type="match status" value="1"/>
</dbReference>
<dbReference type="GO" id="GO:0046933">
    <property type="term" value="F:proton-transporting ATP synthase activity, rotational mechanism"/>
    <property type="evidence" value="ECO:0007669"/>
    <property type="project" value="InterPro"/>
</dbReference>
<keyword evidence="6" id="KW-0066">ATP synthesis</keyword>
<dbReference type="Gene3D" id="1.10.520.20">
    <property type="entry name" value="N-terminal domain of the delta subunit of the F1F0-ATP synthase"/>
    <property type="match status" value="1"/>
</dbReference>
<protein>
    <recommendedName>
        <fullName evidence="8">ATP synthase subunit delta</fullName>
    </recommendedName>
</protein>
<name>A0A094PX24_9ZZZZ</name>
<sequence length="269" mass="27834">MIGASRNSLALVQGTLRSRSGQGDLSALSAELLAAADVLAGEKSLRQNLADSGQPSAVRSALINDVFGSKVSSLTVEVLGEIVAARWSSDTDLVDAVELLGSQAAFVAADKAGSLDRVESELFHFGRAVQASSELQMTLTDPSLSAQTKSAIVGDLIGSKVDSITLGLIKHVAGHLRGRRVDSVLETLGNLAAEQRNQVVAEVRSAVSLDANQTSRLSAALSKITGKNVRINVAIDPSVLGGISVTIGEDVIDGSIAARLESARRSLLA</sequence>
<reference evidence="7" key="1">
    <citation type="submission" date="2014-06" db="EMBL/GenBank/DDBJ databases">
        <title>Key roles for freshwater Actinobacteria revealed by deep metagenomic sequencing.</title>
        <authorList>
            <person name="Ghai R."/>
            <person name="Mizuno C.M."/>
            <person name="Picazo A."/>
            <person name="Camacho A."/>
            <person name="Rodriguez-Valera F."/>
        </authorList>
    </citation>
    <scope>NUCLEOTIDE SEQUENCE</scope>
</reference>
<organism evidence="7">
    <name type="scientific">freshwater metagenome</name>
    <dbReference type="NCBI Taxonomy" id="449393"/>
    <lineage>
        <taxon>unclassified sequences</taxon>
        <taxon>metagenomes</taxon>
        <taxon>ecological metagenomes</taxon>
    </lineage>
</organism>
<dbReference type="AlphaFoldDB" id="A0A094PX24"/>
<evidence type="ECO:0000256" key="2">
    <source>
        <dbReference type="ARBA" id="ARBA00022448"/>
    </source>
</evidence>